<dbReference type="AlphaFoldDB" id="A0A2T2ZVB0"/>
<reference evidence="1 2" key="1">
    <citation type="journal article" date="2018" name="Mycol. Prog.">
        <title>Coniella lustricola, a new species from submerged detritus.</title>
        <authorList>
            <person name="Raudabaugh D.B."/>
            <person name="Iturriaga T."/>
            <person name="Carver A."/>
            <person name="Mondo S."/>
            <person name="Pangilinan J."/>
            <person name="Lipzen A."/>
            <person name="He G."/>
            <person name="Amirebrahimi M."/>
            <person name="Grigoriev I.V."/>
            <person name="Miller A.N."/>
        </authorList>
    </citation>
    <scope>NUCLEOTIDE SEQUENCE [LARGE SCALE GENOMIC DNA]</scope>
    <source>
        <strain evidence="1 2">B22-T-1</strain>
    </source>
</reference>
<accession>A0A2T2ZVB0</accession>
<organism evidence="1 2">
    <name type="scientific">Coniella lustricola</name>
    <dbReference type="NCBI Taxonomy" id="2025994"/>
    <lineage>
        <taxon>Eukaryota</taxon>
        <taxon>Fungi</taxon>
        <taxon>Dikarya</taxon>
        <taxon>Ascomycota</taxon>
        <taxon>Pezizomycotina</taxon>
        <taxon>Sordariomycetes</taxon>
        <taxon>Sordariomycetidae</taxon>
        <taxon>Diaporthales</taxon>
        <taxon>Schizoparmaceae</taxon>
        <taxon>Coniella</taxon>
    </lineage>
</organism>
<dbReference type="InParanoid" id="A0A2T2ZVB0"/>
<keyword evidence="2" id="KW-1185">Reference proteome</keyword>
<protein>
    <submittedName>
        <fullName evidence="1">Uncharacterized protein</fullName>
    </submittedName>
</protein>
<dbReference type="Proteomes" id="UP000241462">
    <property type="component" value="Unassembled WGS sequence"/>
</dbReference>
<name>A0A2T2ZVB0_9PEZI</name>
<proteinExistence type="predicted"/>
<dbReference type="EMBL" id="KZ678643">
    <property type="protein sequence ID" value="PSR77706.1"/>
    <property type="molecule type" value="Genomic_DNA"/>
</dbReference>
<sequence>MGFRIIFRHAHTHNTRLVRHFATGPAACHLIFAMGTEITLFLSTLNISDKRGHGGAVSRRMRSPSWDEYFFVLSSNATTSLLMGDSGSCFVLGSVRQASFIIFQTNNLHLVACRLQNCCTAETSMAQVLPPPSLYLYEYTVIGRPSSAQSNPVSF</sequence>
<evidence type="ECO:0000313" key="2">
    <source>
        <dbReference type="Proteomes" id="UP000241462"/>
    </source>
</evidence>
<evidence type="ECO:0000313" key="1">
    <source>
        <dbReference type="EMBL" id="PSR77706.1"/>
    </source>
</evidence>
<gene>
    <name evidence="1" type="ORF">BD289DRAFT_142017</name>
</gene>